<dbReference type="eggNOG" id="COG1025">
    <property type="taxonomic scope" value="Bacteria"/>
</dbReference>
<evidence type="ECO:0000259" key="16">
    <source>
        <dbReference type="Pfam" id="PF00675"/>
    </source>
</evidence>
<dbReference type="Pfam" id="PF22456">
    <property type="entry name" value="PqqF-like_C_4"/>
    <property type="match status" value="1"/>
</dbReference>
<dbReference type="GO" id="GO:0046872">
    <property type="term" value="F:metal ion binding"/>
    <property type="evidence" value="ECO:0007669"/>
    <property type="project" value="UniProtKB-KW"/>
</dbReference>
<sequence length="964" mass="110746">MFFRCITHVIYAAFALTLSVNAYAEEINPLLPKDCEQSKQYSYLQLDNGLKVLTISDSSLNKARIALEASVGTQQDPQDILGMAHFLEHMLFLGSEKYPDADGLQTYLAQHGGSTNATTDYNATNYHFDVEPKHLEGALDLFADAMSAPRLDSTYVGRERNAIQAEYQYRKDMVYWRLTDAASEAFATNHPITRFGMGNAKSFEAFNDQELANRVRAWWTTHYSAEKMSLVISAPQSNEVLESLVKEKFKRLPVRQAAPRANQEPLRLNRIPSLVKTKFNDLERYMILYFPISDIREEYKAAPEEFIRYLLEQQVPQTLSSNLRGYSYAKGVSVRFNTDDPGASRIEVYVNLHYKGGEQYWDVIRRLMAYVDILKKAPLEEWRFNEFQKTRGLQWCYFDDLSIANTAHNLNLYGPSYALAKGYVAEEFNPALYQKILEAIRPDNMMAIVTHPDFVLSRESKWFSTPYSVSMLSPSEQKHYLPKESYYMALPPANPFLPKGKVQIAGGDIAATPELLNTHQNIKAWYGKNTEAGSPLAYYFVSLRSPEMDKDQRSAALTQLFWSLLRKKFEHQMLIAEEVNTTLDIERQKNGIALHFHGYPESIELLLSQILEEIKTFRVKERRYEGYRYGWMEFLNKYTEETHPLTVAQETADNILYSPSYSRSDLGKGMQGASYSRMINLLEDFKNSLHVTSLAYGNIEQAQAEAWNKMVADAIVNKKSTPRIKEYVTRIPKGVTRLFEESIFTDSVSLVYVQGSSASYEERAHFKLLEKMLSESFFKELRTEKQLGYVVHATSNNYLHIPGMKFKMQSPVSGPDKLELETLSFIKGFFDILKDIQEKDFSVFKNTLVAELNADKELENKAYGYWKEIKNGSLHFDASKRMADAVESISRDNFINWYGQRFTSSESRLLSILVEGDAHSIDTHWKSQVSSTKLRSLEKFQNSNQKWVLETPQSESVELMLSKQ</sequence>
<keyword evidence="7" id="KW-0479">Metal-binding</keyword>
<dbReference type="InterPro" id="IPR001431">
    <property type="entry name" value="Pept_M16_Zn_BS"/>
</dbReference>
<feature type="domain" description="Coenzyme PQQ synthesis protein F-like C-terminal lobe" evidence="19">
    <location>
        <begin position="768"/>
        <end position="866"/>
    </location>
</feature>
<evidence type="ECO:0000259" key="18">
    <source>
        <dbReference type="Pfam" id="PF16187"/>
    </source>
</evidence>
<dbReference type="RefSeq" id="WP_011396101.1">
    <property type="nucleotide sequence ID" value="NC_007645.1"/>
</dbReference>
<evidence type="ECO:0000256" key="11">
    <source>
        <dbReference type="ARBA" id="ARBA00029597"/>
    </source>
</evidence>
<keyword evidence="15" id="KW-0732">Signal</keyword>
<keyword evidence="21" id="KW-1185">Reference proteome</keyword>
<dbReference type="PANTHER" id="PTHR43690:SF18">
    <property type="entry name" value="INSULIN-DEGRADING ENZYME-RELATED"/>
    <property type="match status" value="1"/>
</dbReference>
<dbReference type="GO" id="GO:0004222">
    <property type="term" value="F:metalloendopeptidase activity"/>
    <property type="evidence" value="ECO:0007669"/>
    <property type="project" value="UniProtKB-EC"/>
</dbReference>
<dbReference type="InterPro" id="IPR050626">
    <property type="entry name" value="Peptidase_M16"/>
</dbReference>
<comment type="function">
    <text evidence="2">Endopeptidase that degrades small peptides of less than 7 kDa, such as glucagon and insulin.</text>
</comment>
<evidence type="ECO:0000256" key="8">
    <source>
        <dbReference type="ARBA" id="ARBA00022801"/>
    </source>
</evidence>
<dbReference type="InterPro" id="IPR007863">
    <property type="entry name" value="Peptidase_M16_C"/>
</dbReference>
<dbReference type="Proteomes" id="UP000000238">
    <property type="component" value="Chromosome"/>
</dbReference>
<dbReference type="FunFam" id="3.30.830.10:FF:000012">
    <property type="entry name" value="Protease 3"/>
    <property type="match status" value="1"/>
</dbReference>
<evidence type="ECO:0000256" key="9">
    <source>
        <dbReference type="ARBA" id="ARBA00022833"/>
    </source>
</evidence>
<evidence type="ECO:0000256" key="4">
    <source>
        <dbReference type="ARBA" id="ARBA00012449"/>
    </source>
</evidence>
<dbReference type="SUPFAM" id="SSF63411">
    <property type="entry name" value="LuxS/MPP-like metallohydrolase"/>
    <property type="match status" value="4"/>
</dbReference>
<dbReference type="KEGG" id="hch:HCH_02204"/>
<evidence type="ECO:0000256" key="5">
    <source>
        <dbReference type="ARBA" id="ARBA00017565"/>
    </source>
</evidence>
<evidence type="ECO:0000256" key="10">
    <source>
        <dbReference type="ARBA" id="ARBA00023049"/>
    </source>
</evidence>
<dbReference type="EC" id="3.4.24.55" evidence="4"/>
<reference evidence="20 21" key="1">
    <citation type="journal article" date="2005" name="Nucleic Acids Res.">
        <title>Genomic blueprint of Hahella chejuensis, a marine microbe producing an algicidal agent.</title>
        <authorList>
            <person name="Jeong H."/>
            <person name="Yim J.H."/>
            <person name="Lee C."/>
            <person name="Choi S.-H."/>
            <person name="Park Y.K."/>
            <person name="Yoon S.H."/>
            <person name="Hur C.-G."/>
            <person name="Kang H.-Y."/>
            <person name="Kim D."/>
            <person name="Lee H.H."/>
            <person name="Park K.H."/>
            <person name="Park S.-H."/>
            <person name="Park H.-S."/>
            <person name="Lee H.K."/>
            <person name="Oh T.K."/>
            <person name="Kim J.F."/>
        </authorList>
    </citation>
    <scope>NUCLEOTIDE SEQUENCE [LARGE SCALE GENOMIC DNA]</scope>
    <source>
        <strain evidence="20 21">KCTC 2396</strain>
    </source>
</reference>
<evidence type="ECO:0000313" key="21">
    <source>
        <dbReference type="Proteomes" id="UP000000238"/>
    </source>
</evidence>
<name>Q2SJZ2_HAHCH</name>
<evidence type="ECO:0000256" key="3">
    <source>
        <dbReference type="ARBA" id="ARBA00007261"/>
    </source>
</evidence>
<dbReference type="GO" id="GO:0006508">
    <property type="term" value="P:proteolysis"/>
    <property type="evidence" value="ECO:0007669"/>
    <property type="project" value="UniProtKB-KW"/>
</dbReference>
<gene>
    <name evidence="20" type="ordered locus">HCH_02204</name>
</gene>
<keyword evidence="6" id="KW-0645">Protease</keyword>
<keyword evidence="8" id="KW-0378">Hydrolase</keyword>
<feature type="domain" description="Peptidase M16 C-terminal" evidence="17">
    <location>
        <begin position="213"/>
        <end position="388"/>
    </location>
</feature>
<dbReference type="HOGENOM" id="CLU_004639_1_1_6"/>
<dbReference type="GO" id="GO:0005737">
    <property type="term" value="C:cytoplasm"/>
    <property type="evidence" value="ECO:0007669"/>
    <property type="project" value="UniProtKB-ARBA"/>
</dbReference>
<accession>Q2SJZ2</accession>
<proteinExistence type="inferred from homology"/>
<comment type="cofactor">
    <cofactor evidence="1">
        <name>Zn(2+)</name>
        <dbReference type="ChEBI" id="CHEBI:29105"/>
    </cofactor>
</comment>
<dbReference type="EMBL" id="CP000155">
    <property type="protein sequence ID" value="ABC29032.1"/>
    <property type="molecule type" value="Genomic_DNA"/>
</dbReference>
<evidence type="ECO:0000256" key="1">
    <source>
        <dbReference type="ARBA" id="ARBA00001947"/>
    </source>
</evidence>
<dbReference type="Pfam" id="PF16187">
    <property type="entry name" value="Peptidase_M16_M"/>
    <property type="match status" value="1"/>
</dbReference>
<dbReference type="Pfam" id="PF00675">
    <property type="entry name" value="Peptidase_M16"/>
    <property type="match status" value="1"/>
</dbReference>
<dbReference type="STRING" id="349521.HCH_02204"/>
<dbReference type="Pfam" id="PF05193">
    <property type="entry name" value="Peptidase_M16_C"/>
    <property type="match status" value="1"/>
</dbReference>
<feature type="chain" id="PRO_5004215798" description="Protease 3" evidence="15">
    <location>
        <begin position="25"/>
        <end position="964"/>
    </location>
</feature>
<keyword evidence="10" id="KW-0482">Metalloprotease</keyword>
<evidence type="ECO:0000256" key="15">
    <source>
        <dbReference type="SAM" id="SignalP"/>
    </source>
</evidence>
<organism evidence="20 21">
    <name type="scientific">Hahella chejuensis (strain KCTC 2396)</name>
    <dbReference type="NCBI Taxonomy" id="349521"/>
    <lineage>
        <taxon>Bacteria</taxon>
        <taxon>Pseudomonadati</taxon>
        <taxon>Pseudomonadota</taxon>
        <taxon>Gammaproteobacteria</taxon>
        <taxon>Oceanospirillales</taxon>
        <taxon>Hahellaceae</taxon>
        <taxon>Hahella</taxon>
    </lineage>
</organism>
<dbReference type="InterPro" id="IPR054734">
    <property type="entry name" value="PqqF-like_C_4"/>
</dbReference>
<evidence type="ECO:0000259" key="17">
    <source>
        <dbReference type="Pfam" id="PF05193"/>
    </source>
</evidence>
<dbReference type="InterPro" id="IPR011765">
    <property type="entry name" value="Pept_M16_N"/>
</dbReference>
<evidence type="ECO:0000256" key="14">
    <source>
        <dbReference type="RuleBase" id="RU004447"/>
    </source>
</evidence>
<feature type="domain" description="Peptidase M16 middle/third" evidence="18">
    <location>
        <begin position="404"/>
        <end position="665"/>
    </location>
</feature>
<evidence type="ECO:0000256" key="7">
    <source>
        <dbReference type="ARBA" id="ARBA00022723"/>
    </source>
</evidence>
<dbReference type="PROSITE" id="PS00143">
    <property type="entry name" value="INSULINASE"/>
    <property type="match status" value="1"/>
</dbReference>
<evidence type="ECO:0000259" key="19">
    <source>
        <dbReference type="Pfam" id="PF22456"/>
    </source>
</evidence>
<evidence type="ECO:0000313" key="20">
    <source>
        <dbReference type="EMBL" id="ABC29032.1"/>
    </source>
</evidence>
<dbReference type="Gene3D" id="3.30.830.10">
    <property type="entry name" value="Metalloenzyme, LuxS/M16 peptidase-like"/>
    <property type="match status" value="4"/>
</dbReference>
<evidence type="ECO:0000256" key="6">
    <source>
        <dbReference type="ARBA" id="ARBA00022670"/>
    </source>
</evidence>
<keyword evidence="9" id="KW-0862">Zinc</keyword>
<protein>
    <recommendedName>
        <fullName evidence="5">Protease 3</fullName>
        <ecNumber evidence="4">3.4.24.55</ecNumber>
    </recommendedName>
    <alternativeName>
        <fullName evidence="13">Pitrilysin</fullName>
    </alternativeName>
    <alternativeName>
        <fullName evidence="12">Protease III</fullName>
    </alternativeName>
    <alternativeName>
        <fullName evidence="11">Protease pi</fullName>
    </alternativeName>
</protein>
<dbReference type="OrthoDB" id="9811314at2"/>
<dbReference type="InterPro" id="IPR011249">
    <property type="entry name" value="Metalloenz_LuxS/M16"/>
</dbReference>
<evidence type="ECO:0000256" key="13">
    <source>
        <dbReference type="ARBA" id="ARBA00033450"/>
    </source>
</evidence>
<dbReference type="AlphaFoldDB" id="Q2SJZ2"/>
<feature type="signal peptide" evidence="15">
    <location>
        <begin position="1"/>
        <end position="24"/>
    </location>
</feature>
<dbReference type="InterPro" id="IPR032632">
    <property type="entry name" value="Peptidase_M16_M"/>
</dbReference>
<comment type="similarity">
    <text evidence="3 14">Belongs to the peptidase M16 family.</text>
</comment>
<evidence type="ECO:0000256" key="12">
    <source>
        <dbReference type="ARBA" id="ARBA00031184"/>
    </source>
</evidence>
<evidence type="ECO:0000256" key="2">
    <source>
        <dbReference type="ARBA" id="ARBA00002184"/>
    </source>
</evidence>
<dbReference type="PANTHER" id="PTHR43690">
    <property type="entry name" value="NARDILYSIN"/>
    <property type="match status" value="1"/>
</dbReference>
<feature type="domain" description="Peptidase M16 N-terminal" evidence="16">
    <location>
        <begin position="51"/>
        <end position="188"/>
    </location>
</feature>